<dbReference type="GO" id="GO:0004018">
    <property type="term" value="F:N6-(1,2-dicarboxyethyl)AMP AMP-lyase (fumarate-forming) activity"/>
    <property type="evidence" value="ECO:0007669"/>
    <property type="project" value="InterPro"/>
</dbReference>
<evidence type="ECO:0000256" key="13">
    <source>
        <dbReference type="PIRSR" id="PIRSR605502-1"/>
    </source>
</evidence>
<dbReference type="InterPro" id="IPR036705">
    <property type="entry name" value="Ribosyl_crysJ1_sf"/>
</dbReference>
<dbReference type="InterPro" id="IPR000362">
    <property type="entry name" value="Fumarate_lyase_fam"/>
</dbReference>
<feature type="binding site" evidence="13">
    <location>
        <position position="729"/>
    </location>
    <ligand>
        <name>Mg(2+)</name>
        <dbReference type="ChEBI" id="CHEBI:18420"/>
        <label>1</label>
    </ligand>
</feature>
<dbReference type="SUPFAM" id="SSF101478">
    <property type="entry name" value="ADP-ribosylglycohydrolase"/>
    <property type="match status" value="1"/>
</dbReference>
<dbReference type="GO" id="GO:0046872">
    <property type="term" value="F:metal ion binding"/>
    <property type="evidence" value="ECO:0007669"/>
    <property type="project" value="UniProtKB-KW"/>
</dbReference>
<dbReference type="Pfam" id="PF00206">
    <property type="entry name" value="Lyase_1"/>
    <property type="match status" value="1"/>
</dbReference>
<evidence type="ECO:0000256" key="14">
    <source>
        <dbReference type="RuleBase" id="RU361172"/>
    </source>
</evidence>
<evidence type="ECO:0000256" key="1">
    <source>
        <dbReference type="ARBA" id="ARBA00000598"/>
    </source>
</evidence>
<dbReference type="InterPro" id="IPR020557">
    <property type="entry name" value="Fumarate_lyase_CS"/>
</dbReference>
<keyword evidence="13" id="KW-0479">Metal-binding</keyword>
<sequence length="783" mass="88161">MAGGEMSAEFMKYRSPLVSRYASPEMAFNFSEMKKFTTWRRLWTYLAKSEKALGLTITDEQISEMENNLENINFELAASEEKKYRHDVMAHVHTFGACCPKASPIIHLGATSAYVGDNTDLIVMRDGFHILLPKLARVIKRLADFADKQKSLPCLAYTHLQPAQLTTVGKRACLWIQDLLMDLRNLENASDNIRFRGVKGTTGTQASFLSLFEGDDEKVEELDRMVTEMAGFKQTYMVCGQTYSRKVDVDCLNVLASLGASVHKICTDIRLLANFKELEEPFEKDQIGSSAMPYKRNPMRSERCCALSRHLICLVQDPLMTASTQWMERTLDDSANRRISLPEAFLTADIILSTLQNISEGLVVYPKVIERRVNQELPFMASENIIMAMVKAGGDRQECHEQIRVLSQEAGRVVKQEGGDNDLVDRIRKSDYFKPIHSQLDSLLDPGTFTGRAPRQVTKFIEMEVTPSLQKYMDKLKEGGKVELQILSSDVQNQIRAVLYGQCVGDALGLLTEFLTKKEAKQVNCKDIARRFLDWMKRGIPELGDYVGMGIGATTDRVIHHRSFLEDPMAAAECVWREGQGKVAPNGAVMRTSALGIHRFHDMDHVTKNAADVAKITHFDPRCQASAVAVSVAIAMMLQKKERHFNKTGGYNITAIIQDSYDIAVKFIEIEEQKRELLSCMKCSDLKQLKLDESGKIGYTFKTLGAGFWALKQNDFRKAITKIVLQGGDADTNACVAGAMLGCKLGIEAIPESWRNNLKHKNWLEQQVQKYFVMLNEMVDMKA</sequence>
<dbReference type="CDD" id="cd03302">
    <property type="entry name" value="Adenylsuccinate_lyase_2"/>
    <property type="match status" value="1"/>
</dbReference>
<dbReference type="Gene3D" id="1.10.275.60">
    <property type="match status" value="1"/>
</dbReference>
<dbReference type="Gene3D" id="1.20.200.10">
    <property type="entry name" value="Fumarase/aspartase (Central domain)"/>
    <property type="match status" value="1"/>
</dbReference>
<dbReference type="AlphaFoldDB" id="K1PX07"/>
<feature type="domain" description="Adenylosuccinate lyase C-terminal" evidence="15">
    <location>
        <begin position="377"/>
        <end position="461"/>
    </location>
</feature>
<dbReference type="FunFam" id="1.10.275.60:FF:000001">
    <property type="entry name" value="Adenylosuccinate lyase"/>
    <property type="match status" value="1"/>
</dbReference>
<evidence type="ECO:0000256" key="9">
    <source>
        <dbReference type="ARBA" id="ARBA00022755"/>
    </source>
</evidence>
<keyword evidence="13" id="KW-0460">Magnesium</keyword>
<dbReference type="PANTHER" id="PTHR43172">
    <property type="entry name" value="ADENYLOSUCCINATE LYASE"/>
    <property type="match status" value="1"/>
</dbReference>
<dbReference type="NCBIfam" id="TIGR00928">
    <property type="entry name" value="purB"/>
    <property type="match status" value="1"/>
</dbReference>
<evidence type="ECO:0000313" key="16">
    <source>
        <dbReference type="EMBL" id="EKC26258.1"/>
    </source>
</evidence>
<evidence type="ECO:0000259" key="15">
    <source>
        <dbReference type="SMART" id="SM00998"/>
    </source>
</evidence>
<dbReference type="PANTHER" id="PTHR43172:SF1">
    <property type="entry name" value="ADENYLOSUCCINATE LYASE"/>
    <property type="match status" value="1"/>
</dbReference>
<dbReference type="PROSITE" id="PS00163">
    <property type="entry name" value="FUMARATE_LYASES"/>
    <property type="match status" value="1"/>
</dbReference>
<dbReference type="Gene3D" id="1.10.4080.10">
    <property type="entry name" value="ADP-ribosylation/Crystallin J1"/>
    <property type="match status" value="1"/>
</dbReference>
<comment type="subunit">
    <text evidence="6">Homotetramer. Residues from neighboring subunits contribute catalytic and substrate-binding residues to each active site.</text>
</comment>
<dbReference type="GO" id="GO:0070626">
    <property type="term" value="F:(S)-2-(5-amino-1-(5-phospho-D-ribosyl)imidazole-4-carboxamido) succinate lyase (fumarate-forming) activity"/>
    <property type="evidence" value="ECO:0007669"/>
    <property type="project" value="TreeGrafter"/>
</dbReference>
<dbReference type="FunCoup" id="K1PX07">
    <property type="interactions" value="1318"/>
</dbReference>
<dbReference type="SMART" id="SM00998">
    <property type="entry name" value="ADSL_C"/>
    <property type="match status" value="1"/>
</dbReference>
<dbReference type="InterPro" id="IPR005502">
    <property type="entry name" value="Ribosyl_crysJ1"/>
</dbReference>
<feature type="binding site" evidence="13">
    <location>
        <position position="731"/>
    </location>
    <ligand>
        <name>Mg(2+)</name>
        <dbReference type="ChEBI" id="CHEBI:18420"/>
        <label>1</label>
    </ligand>
</feature>
<dbReference type="InParanoid" id="K1PX07"/>
<dbReference type="PRINTS" id="PR00149">
    <property type="entry name" value="FUMRATELYASE"/>
</dbReference>
<evidence type="ECO:0000256" key="8">
    <source>
        <dbReference type="ARBA" id="ARBA00017058"/>
    </source>
</evidence>
<comment type="similarity">
    <text evidence="5 14">Belongs to the lyase 1 family. Adenylosuccinate lyase subfamily.</text>
</comment>
<keyword evidence="10 14" id="KW-0456">Lyase</keyword>
<dbReference type="Pfam" id="PF10397">
    <property type="entry name" value="ADSL_C"/>
    <property type="match status" value="1"/>
</dbReference>
<dbReference type="UniPathway" id="UPA00075">
    <property type="reaction ID" value="UER00336"/>
</dbReference>
<comment type="pathway">
    <text evidence="3 14">Purine metabolism; IMP biosynthesis via de novo pathway; 5-amino-1-(5-phospho-D-ribosyl)imidazole-4-carboxamide from 5-amino-1-(5-phospho-D-ribosyl)imidazole-4-carboxylate: step 2/2.</text>
</comment>
<evidence type="ECO:0000256" key="6">
    <source>
        <dbReference type="ARBA" id="ARBA00011668"/>
    </source>
</evidence>
<dbReference type="Gene3D" id="1.10.40.30">
    <property type="entry name" value="Fumarase/aspartase (C-terminal domain)"/>
    <property type="match status" value="1"/>
</dbReference>
<dbReference type="HOGENOM" id="CLU_357973_0_0_1"/>
<dbReference type="GO" id="GO:0005829">
    <property type="term" value="C:cytosol"/>
    <property type="evidence" value="ECO:0007669"/>
    <property type="project" value="TreeGrafter"/>
</dbReference>
<dbReference type="EC" id="4.3.2.2" evidence="7 14"/>
<evidence type="ECO:0000256" key="7">
    <source>
        <dbReference type="ARBA" id="ARBA00012339"/>
    </source>
</evidence>
<accession>K1PX07</accession>
<organism evidence="16">
    <name type="scientific">Magallana gigas</name>
    <name type="common">Pacific oyster</name>
    <name type="synonym">Crassostrea gigas</name>
    <dbReference type="NCBI Taxonomy" id="29159"/>
    <lineage>
        <taxon>Eukaryota</taxon>
        <taxon>Metazoa</taxon>
        <taxon>Spiralia</taxon>
        <taxon>Lophotrochozoa</taxon>
        <taxon>Mollusca</taxon>
        <taxon>Bivalvia</taxon>
        <taxon>Autobranchia</taxon>
        <taxon>Pteriomorphia</taxon>
        <taxon>Ostreida</taxon>
        <taxon>Ostreoidea</taxon>
        <taxon>Ostreidae</taxon>
        <taxon>Magallana</taxon>
    </lineage>
</organism>
<dbReference type="InterPro" id="IPR022761">
    <property type="entry name" value="Fumarate_lyase_N"/>
</dbReference>
<dbReference type="FunFam" id="1.10.40.30:FF:000005">
    <property type="entry name" value="Adenylosuccinate lyase"/>
    <property type="match status" value="1"/>
</dbReference>
<dbReference type="InterPro" id="IPR019468">
    <property type="entry name" value="AdenyloSucc_lyase_C"/>
</dbReference>
<dbReference type="Pfam" id="PF03747">
    <property type="entry name" value="ADP_ribosyl_GH"/>
    <property type="match status" value="1"/>
</dbReference>
<dbReference type="GO" id="GO:0006189">
    <property type="term" value="P:'de novo' IMP biosynthetic process"/>
    <property type="evidence" value="ECO:0007669"/>
    <property type="project" value="UniProtKB-UniPathway"/>
</dbReference>
<comment type="catalytic activity">
    <reaction evidence="12 14">
        <text>N(6)-(1,2-dicarboxyethyl)-AMP = fumarate + AMP</text>
        <dbReference type="Rhea" id="RHEA:16853"/>
        <dbReference type="ChEBI" id="CHEBI:29806"/>
        <dbReference type="ChEBI" id="CHEBI:57567"/>
        <dbReference type="ChEBI" id="CHEBI:456215"/>
        <dbReference type="EC" id="4.3.2.2"/>
    </reaction>
</comment>
<evidence type="ECO:0000256" key="4">
    <source>
        <dbReference type="ARBA" id="ARBA00004734"/>
    </source>
</evidence>
<feature type="binding site" evidence="13">
    <location>
        <position position="732"/>
    </location>
    <ligand>
        <name>Mg(2+)</name>
        <dbReference type="ChEBI" id="CHEBI:18420"/>
        <label>1</label>
    </ligand>
</feature>
<dbReference type="InterPro" id="IPR008948">
    <property type="entry name" value="L-Aspartase-like"/>
</dbReference>
<evidence type="ECO:0000256" key="5">
    <source>
        <dbReference type="ARBA" id="ARBA00008273"/>
    </source>
</evidence>
<comment type="function">
    <text evidence="2">Catalyzes two non-sequential steps in de novo AMP synthesis: converts (S)-2-(5-amino-1-(5-phospho-D-ribosyl)imidazole-4-carboxamido)succinate (SAICAR) to fumarate plus 5-amino-1-(5-phospho-D-ribosyl)imidazole-4-carboxamide, and thereby also contributes to de novo IMP synthesis, and converts succinyladenosine monophosphate (SAMP) to AMP and fumarate.</text>
</comment>
<dbReference type="UniPathway" id="UPA00074">
    <property type="reaction ID" value="UER00132"/>
</dbReference>
<evidence type="ECO:0000256" key="10">
    <source>
        <dbReference type="ARBA" id="ARBA00023239"/>
    </source>
</evidence>
<name>K1PX07_MAGGI</name>
<evidence type="ECO:0000256" key="12">
    <source>
        <dbReference type="ARBA" id="ARBA00047513"/>
    </source>
</evidence>
<comment type="catalytic activity">
    <reaction evidence="1 14">
        <text>(2S)-2-[5-amino-1-(5-phospho-beta-D-ribosyl)imidazole-4-carboxamido]succinate = 5-amino-1-(5-phospho-beta-D-ribosyl)imidazole-4-carboxamide + fumarate</text>
        <dbReference type="Rhea" id="RHEA:23920"/>
        <dbReference type="ChEBI" id="CHEBI:29806"/>
        <dbReference type="ChEBI" id="CHEBI:58443"/>
        <dbReference type="ChEBI" id="CHEBI:58475"/>
        <dbReference type="EC" id="4.3.2.2"/>
    </reaction>
</comment>
<evidence type="ECO:0000256" key="2">
    <source>
        <dbReference type="ARBA" id="ARBA00002971"/>
    </source>
</evidence>
<dbReference type="InterPro" id="IPR004769">
    <property type="entry name" value="Pur_lyase"/>
</dbReference>
<evidence type="ECO:0000256" key="11">
    <source>
        <dbReference type="ARBA" id="ARBA00030717"/>
    </source>
</evidence>
<reference evidence="16" key="1">
    <citation type="journal article" date="2012" name="Nature">
        <title>The oyster genome reveals stress adaptation and complexity of shell formation.</title>
        <authorList>
            <person name="Zhang G."/>
            <person name="Fang X."/>
            <person name="Guo X."/>
            <person name="Li L."/>
            <person name="Luo R."/>
            <person name="Xu F."/>
            <person name="Yang P."/>
            <person name="Zhang L."/>
            <person name="Wang X."/>
            <person name="Qi H."/>
            <person name="Xiong Z."/>
            <person name="Que H."/>
            <person name="Xie Y."/>
            <person name="Holland P.W."/>
            <person name="Paps J."/>
            <person name="Zhu Y."/>
            <person name="Wu F."/>
            <person name="Chen Y."/>
            <person name="Wang J."/>
            <person name="Peng C."/>
            <person name="Meng J."/>
            <person name="Yang L."/>
            <person name="Liu J."/>
            <person name="Wen B."/>
            <person name="Zhang N."/>
            <person name="Huang Z."/>
            <person name="Zhu Q."/>
            <person name="Feng Y."/>
            <person name="Mount A."/>
            <person name="Hedgecock D."/>
            <person name="Xu Z."/>
            <person name="Liu Y."/>
            <person name="Domazet-Loso T."/>
            <person name="Du Y."/>
            <person name="Sun X."/>
            <person name="Zhang S."/>
            <person name="Liu B."/>
            <person name="Cheng P."/>
            <person name="Jiang X."/>
            <person name="Li J."/>
            <person name="Fan D."/>
            <person name="Wang W."/>
            <person name="Fu W."/>
            <person name="Wang T."/>
            <person name="Wang B."/>
            <person name="Zhang J."/>
            <person name="Peng Z."/>
            <person name="Li Y."/>
            <person name="Li N."/>
            <person name="Wang J."/>
            <person name="Chen M."/>
            <person name="He Y."/>
            <person name="Tan F."/>
            <person name="Song X."/>
            <person name="Zheng Q."/>
            <person name="Huang R."/>
            <person name="Yang H."/>
            <person name="Du X."/>
            <person name="Chen L."/>
            <person name="Yang M."/>
            <person name="Gaffney P.M."/>
            <person name="Wang S."/>
            <person name="Luo L."/>
            <person name="She Z."/>
            <person name="Ming Y."/>
            <person name="Huang W."/>
            <person name="Zhang S."/>
            <person name="Huang B."/>
            <person name="Zhang Y."/>
            <person name="Qu T."/>
            <person name="Ni P."/>
            <person name="Miao G."/>
            <person name="Wang J."/>
            <person name="Wang Q."/>
            <person name="Steinberg C.E."/>
            <person name="Wang H."/>
            <person name="Li N."/>
            <person name="Qian L."/>
            <person name="Zhang G."/>
            <person name="Li Y."/>
            <person name="Yang H."/>
            <person name="Liu X."/>
            <person name="Wang J."/>
            <person name="Yin Y."/>
            <person name="Wang J."/>
        </authorList>
    </citation>
    <scope>NUCLEOTIDE SEQUENCE [LARGE SCALE GENOMIC DNA]</scope>
    <source>
        <strain evidence="16">05x7-T-G4-1.051#20</strain>
    </source>
</reference>
<keyword evidence="9 14" id="KW-0658">Purine biosynthesis</keyword>
<gene>
    <name evidence="16" type="ORF">CGI_10024111</name>
</gene>
<dbReference type="SUPFAM" id="SSF48557">
    <property type="entry name" value="L-aspartase-like"/>
    <property type="match status" value="1"/>
</dbReference>
<protein>
    <recommendedName>
        <fullName evidence="8 14">Adenylosuccinate lyase</fullName>
        <shortName evidence="14">ASL</shortName>
        <ecNumber evidence="7 14">4.3.2.2</ecNumber>
    </recommendedName>
    <alternativeName>
        <fullName evidence="11 14">Adenylosuccinase</fullName>
    </alternativeName>
</protein>
<dbReference type="EMBL" id="JH823230">
    <property type="protein sequence ID" value="EKC26258.1"/>
    <property type="molecule type" value="Genomic_DNA"/>
</dbReference>
<comment type="cofactor">
    <cofactor evidence="13">
        <name>Mg(2+)</name>
        <dbReference type="ChEBI" id="CHEBI:18420"/>
    </cofactor>
    <text evidence="13">Binds 2 magnesium ions per subunit.</text>
</comment>
<dbReference type="GO" id="GO:0044208">
    <property type="term" value="P:'de novo' AMP biosynthetic process"/>
    <property type="evidence" value="ECO:0007669"/>
    <property type="project" value="UniProtKB-UniPathway"/>
</dbReference>
<proteinExistence type="inferred from homology"/>
<comment type="pathway">
    <text evidence="4 14">Purine metabolism; AMP biosynthesis via de novo pathway; AMP from IMP: step 2/2.</text>
</comment>
<evidence type="ECO:0000256" key="3">
    <source>
        <dbReference type="ARBA" id="ARBA00004706"/>
    </source>
</evidence>